<feature type="non-terminal residue" evidence="1">
    <location>
        <position position="1"/>
    </location>
</feature>
<evidence type="ECO:0000313" key="2">
    <source>
        <dbReference type="Proteomes" id="UP000265520"/>
    </source>
</evidence>
<comment type="caution">
    <text evidence="1">The sequence shown here is derived from an EMBL/GenBank/DDBJ whole genome shotgun (WGS) entry which is preliminary data.</text>
</comment>
<reference evidence="1 2" key="1">
    <citation type="journal article" date="2018" name="Front. Plant Sci.">
        <title>Red Clover (Trifolium pratense) and Zigzag Clover (T. medium) - A Picture of Genomic Similarities and Differences.</title>
        <authorList>
            <person name="Dluhosova J."/>
            <person name="Istvanek J."/>
            <person name="Nedelnik J."/>
            <person name="Repkova J."/>
        </authorList>
    </citation>
    <scope>NUCLEOTIDE SEQUENCE [LARGE SCALE GENOMIC DNA]</scope>
    <source>
        <strain evidence="2">cv. 10/8</strain>
        <tissue evidence="1">Leaf</tissue>
    </source>
</reference>
<dbReference type="AlphaFoldDB" id="A0A392TQ97"/>
<protein>
    <submittedName>
        <fullName evidence="1">Uncharacterized protein</fullName>
    </submittedName>
</protein>
<accession>A0A392TQ97</accession>
<keyword evidence="2" id="KW-1185">Reference proteome</keyword>
<organism evidence="1 2">
    <name type="scientific">Trifolium medium</name>
    <dbReference type="NCBI Taxonomy" id="97028"/>
    <lineage>
        <taxon>Eukaryota</taxon>
        <taxon>Viridiplantae</taxon>
        <taxon>Streptophyta</taxon>
        <taxon>Embryophyta</taxon>
        <taxon>Tracheophyta</taxon>
        <taxon>Spermatophyta</taxon>
        <taxon>Magnoliopsida</taxon>
        <taxon>eudicotyledons</taxon>
        <taxon>Gunneridae</taxon>
        <taxon>Pentapetalae</taxon>
        <taxon>rosids</taxon>
        <taxon>fabids</taxon>
        <taxon>Fabales</taxon>
        <taxon>Fabaceae</taxon>
        <taxon>Papilionoideae</taxon>
        <taxon>50 kb inversion clade</taxon>
        <taxon>NPAAA clade</taxon>
        <taxon>Hologalegina</taxon>
        <taxon>IRL clade</taxon>
        <taxon>Trifolieae</taxon>
        <taxon>Trifolium</taxon>
    </lineage>
</organism>
<name>A0A392TQ97_9FABA</name>
<proteinExistence type="predicted"/>
<dbReference type="EMBL" id="LXQA010611314">
    <property type="protein sequence ID" value="MCI62025.1"/>
    <property type="molecule type" value="Genomic_DNA"/>
</dbReference>
<evidence type="ECO:0000313" key="1">
    <source>
        <dbReference type="EMBL" id="MCI62025.1"/>
    </source>
</evidence>
<sequence length="52" mass="5438">AAEIRTTTYISVTYAWRSQQQTINFPLLCIAPGARGVAPSAGGCPKLVSASN</sequence>
<dbReference type="Proteomes" id="UP000265520">
    <property type="component" value="Unassembled WGS sequence"/>
</dbReference>